<accession>L1N7Q6</accession>
<dbReference type="EMBL" id="AMEP01000100">
    <property type="protein sequence ID" value="EKX99553.1"/>
    <property type="molecule type" value="Genomic_DNA"/>
</dbReference>
<dbReference type="Proteomes" id="UP000010433">
    <property type="component" value="Unassembled WGS sequence"/>
</dbReference>
<dbReference type="HOGENOM" id="CLU_2488706_0_0_10"/>
<dbReference type="AlphaFoldDB" id="L1N7Q6"/>
<gene>
    <name evidence="1" type="ORF">HMPREF9151_01642</name>
</gene>
<evidence type="ECO:0000313" key="2">
    <source>
        <dbReference type="Proteomes" id="UP000010433"/>
    </source>
</evidence>
<protein>
    <submittedName>
        <fullName evidence="1">Uncharacterized protein</fullName>
    </submittedName>
</protein>
<reference evidence="1 2" key="1">
    <citation type="submission" date="2012-05" db="EMBL/GenBank/DDBJ databases">
        <authorList>
            <person name="Weinstock G."/>
            <person name="Sodergren E."/>
            <person name="Lobos E.A."/>
            <person name="Fulton L."/>
            <person name="Fulton R."/>
            <person name="Courtney L."/>
            <person name="Fronick C."/>
            <person name="O'Laughlin M."/>
            <person name="Godfrey J."/>
            <person name="Wilson R.M."/>
            <person name="Miner T."/>
            <person name="Farmer C."/>
            <person name="Delehaunty K."/>
            <person name="Cordes M."/>
            <person name="Minx P."/>
            <person name="Tomlinson C."/>
            <person name="Chen J."/>
            <person name="Wollam A."/>
            <person name="Pepin K.H."/>
            <person name="Bhonagiri V."/>
            <person name="Zhang X."/>
            <person name="Suruliraj S."/>
            <person name="Warren W."/>
            <person name="Mitreva M."/>
            <person name="Mardis E.R."/>
            <person name="Wilson R.K."/>
        </authorList>
    </citation>
    <scope>NUCLEOTIDE SEQUENCE [LARGE SCALE GENOMIC DNA]</scope>
    <source>
        <strain evidence="1 2">F0055</strain>
    </source>
</reference>
<comment type="caution">
    <text evidence="1">The sequence shown here is derived from an EMBL/GenBank/DDBJ whole genome shotgun (WGS) entry which is preliminary data.</text>
</comment>
<feature type="non-terminal residue" evidence="1">
    <location>
        <position position="87"/>
    </location>
</feature>
<dbReference type="STRING" id="1127699.HMPREF9151_01642"/>
<proteinExistence type="predicted"/>
<evidence type="ECO:0000313" key="1">
    <source>
        <dbReference type="EMBL" id="EKX99553.1"/>
    </source>
</evidence>
<organism evidence="1 2">
    <name type="scientific">Hoylesella saccharolytica F0055</name>
    <dbReference type="NCBI Taxonomy" id="1127699"/>
    <lineage>
        <taxon>Bacteria</taxon>
        <taxon>Pseudomonadati</taxon>
        <taxon>Bacteroidota</taxon>
        <taxon>Bacteroidia</taxon>
        <taxon>Bacteroidales</taxon>
        <taxon>Prevotellaceae</taxon>
        <taxon>Hoylesella</taxon>
    </lineage>
</organism>
<sequence>MLLDGTCQPKTLFSLVPIGISAKNTFSARFLLEFRQKTLFQPGSYRNFVKKHFFSLVPIGISLKNTFSARFLLEFHQKTLFQAVPIG</sequence>
<keyword evidence="2" id="KW-1185">Reference proteome</keyword>
<name>L1N7Q6_9BACT</name>